<comment type="caution">
    <text evidence="2">The sequence shown here is derived from an EMBL/GenBank/DDBJ whole genome shotgun (WGS) entry which is preliminary data.</text>
</comment>
<dbReference type="RefSeq" id="WP_021104023.1">
    <property type="nucleotide sequence ID" value="NZ_AOSS01000175.1"/>
</dbReference>
<keyword evidence="2" id="KW-0378">Hydrolase</keyword>
<evidence type="ECO:0000259" key="1">
    <source>
        <dbReference type="Pfam" id="PF09369"/>
    </source>
</evidence>
<sequence>HCALVHRDLPGFWTMPQSASSVRIVREDARQPFGPGYVATGQVELTSQVLGYLRRDEVTNEVWDSIALTMDSHTMTTSGTWWVIPDGVVDELGLDAVKLAGAAHGVEHAAIGMLPMLVPCDRWDVGGVSTTSLPDTGACTIAIHDGQSGGAGFAAAGYDRAEQWWHTTASRLAECRCEAGCPSCIVSPKCGNSNQQLDKESARLLASRMDPLGTR</sequence>
<dbReference type="EMBL" id="AOSS01000175">
    <property type="protein sequence ID" value="ERF56880.1"/>
    <property type="molecule type" value="Genomic_DNA"/>
</dbReference>
<dbReference type="OrthoDB" id="143059at2"/>
<feature type="non-terminal residue" evidence="2">
    <location>
        <position position="1"/>
    </location>
</feature>
<dbReference type="InterPro" id="IPR018973">
    <property type="entry name" value="MZB"/>
</dbReference>
<proteinExistence type="predicted"/>
<dbReference type="PANTHER" id="PTHR47957">
    <property type="entry name" value="ATP-DEPENDENT HELICASE HRQ1"/>
    <property type="match status" value="1"/>
</dbReference>
<keyword evidence="3" id="KW-1185">Reference proteome</keyword>
<dbReference type="Pfam" id="PF09369">
    <property type="entry name" value="MZB"/>
    <property type="match status" value="1"/>
</dbReference>
<evidence type="ECO:0000313" key="2">
    <source>
        <dbReference type="EMBL" id="ERF56880.1"/>
    </source>
</evidence>
<organism evidence="2 3">
    <name type="scientific">Cutibacterium granulosum DSM 20700</name>
    <dbReference type="NCBI Taxonomy" id="1160719"/>
    <lineage>
        <taxon>Bacteria</taxon>
        <taxon>Bacillati</taxon>
        <taxon>Actinomycetota</taxon>
        <taxon>Actinomycetes</taxon>
        <taxon>Propionibacteriales</taxon>
        <taxon>Propionibacteriaceae</taxon>
        <taxon>Cutibacterium</taxon>
    </lineage>
</organism>
<keyword evidence="2" id="KW-0067">ATP-binding</keyword>
<dbReference type="AlphaFoldDB" id="U1GFC2"/>
<gene>
    <name evidence="2" type="ORF">H641_05058</name>
</gene>
<protein>
    <submittedName>
        <fullName evidence="2">Helicase</fullName>
    </submittedName>
</protein>
<dbReference type="Proteomes" id="UP000016307">
    <property type="component" value="Unassembled WGS sequence"/>
</dbReference>
<evidence type="ECO:0000313" key="3">
    <source>
        <dbReference type="Proteomes" id="UP000016307"/>
    </source>
</evidence>
<dbReference type="GO" id="GO:0036297">
    <property type="term" value="P:interstrand cross-link repair"/>
    <property type="evidence" value="ECO:0007669"/>
    <property type="project" value="TreeGrafter"/>
</dbReference>
<accession>U1GFC2</accession>
<feature type="non-terminal residue" evidence="2">
    <location>
        <position position="215"/>
    </location>
</feature>
<feature type="domain" description="MrfA-like Zn-binding" evidence="1">
    <location>
        <begin position="106"/>
        <end position="185"/>
    </location>
</feature>
<reference evidence="2 3" key="1">
    <citation type="journal article" date="2013" name="BMC Genomics">
        <title>Comparative genomics reveals distinct host-interacting traits of three major human-associated propionibacteria.</title>
        <authorList>
            <person name="Mak T.N."/>
            <person name="Schmid M."/>
            <person name="Brzuszkiewicz E."/>
            <person name="Zeng G."/>
            <person name="Meyer R."/>
            <person name="Sfanos K.S."/>
            <person name="Brinkmann V."/>
            <person name="Meyer T.F."/>
            <person name="Bruggemann H."/>
        </authorList>
    </citation>
    <scope>NUCLEOTIDE SEQUENCE [LARGE SCALE GENOMIC DNA]</scope>
    <source>
        <strain evidence="2 3">DSM 20700</strain>
    </source>
</reference>
<dbReference type="PANTHER" id="PTHR47957:SF3">
    <property type="entry name" value="ATP-DEPENDENT HELICASE HRQ1"/>
    <property type="match status" value="1"/>
</dbReference>
<keyword evidence="2" id="KW-0347">Helicase</keyword>
<dbReference type="GO" id="GO:0006289">
    <property type="term" value="P:nucleotide-excision repair"/>
    <property type="evidence" value="ECO:0007669"/>
    <property type="project" value="TreeGrafter"/>
</dbReference>
<name>U1GFC2_9ACTN</name>
<dbReference type="GO" id="GO:0043138">
    <property type="term" value="F:3'-5' DNA helicase activity"/>
    <property type="evidence" value="ECO:0007669"/>
    <property type="project" value="TreeGrafter"/>
</dbReference>
<keyword evidence="2" id="KW-0547">Nucleotide-binding</keyword>